<feature type="compositionally biased region" description="Polar residues" evidence="1">
    <location>
        <begin position="27"/>
        <end position="50"/>
    </location>
</feature>
<reference evidence="3" key="1">
    <citation type="journal article" date="2021" name="Nat. Commun.">
        <title>Genetic determinants of endophytism in the Arabidopsis root mycobiome.</title>
        <authorList>
            <person name="Mesny F."/>
            <person name="Miyauchi S."/>
            <person name="Thiergart T."/>
            <person name="Pickel B."/>
            <person name="Atanasova L."/>
            <person name="Karlsson M."/>
            <person name="Huettel B."/>
            <person name="Barry K.W."/>
            <person name="Haridas S."/>
            <person name="Chen C."/>
            <person name="Bauer D."/>
            <person name="Andreopoulos W."/>
            <person name="Pangilinan J."/>
            <person name="LaButti K."/>
            <person name="Riley R."/>
            <person name="Lipzen A."/>
            <person name="Clum A."/>
            <person name="Drula E."/>
            <person name="Henrissat B."/>
            <person name="Kohler A."/>
            <person name="Grigoriev I.V."/>
            <person name="Martin F.M."/>
            <person name="Hacquard S."/>
        </authorList>
    </citation>
    <scope>NUCLEOTIDE SEQUENCE</scope>
    <source>
        <strain evidence="3">FSSC 5 MPI-SDFR-AT-0091</strain>
    </source>
</reference>
<gene>
    <name evidence="2" type="ORF">B0J15DRAFT_554899</name>
    <name evidence="3" type="ORF">B0J15DRAFT_571549</name>
</gene>
<dbReference type="EMBL" id="JAGTJS010000026">
    <property type="protein sequence ID" value="KAH7234372.1"/>
    <property type="molecule type" value="Genomic_DNA"/>
</dbReference>
<protein>
    <submittedName>
        <fullName evidence="3">Uncharacterized protein</fullName>
    </submittedName>
</protein>
<feature type="compositionally biased region" description="Polar residues" evidence="1">
    <location>
        <begin position="91"/>
        <end position="108"/>
    </location>
</feature>
<evidence type="ECO:0000313" key="3">
    <source>
        <dbReference type="EMBL" id="KAH7234376.1"/>
    </source>
</evidence>
<organism evidence="3 4">
    <name type="scientific">Fusarium solani</name>
    <name type="common">Filamentous fungus</name>
    <dbReference type="NCBI Taxonomy" id="169388"/>
    <lineage>
        <taxon>Eukaryota</taxon>
        <taxon>Fungi</taxon>
        <taxon>Dikarya</taxon>
        <taxon>Ascomycota</taxon>
        <taxon>Pezizomycotina</taxon>
        <taxon>Sordariomycetes</taxon>
        <taxon>Hypocreomycetidae</taxon>
        <taxon>Hypocreales</taxon>
        <taxon>Nectriaceae</taxon>
        <taxon>Fusarium</taxon>
        <taxon>Fusarium solani species complex</taxon>
    </lineage>
</organism>
<accession>A0A9P9G8A0</accession>
<comment type="caution">
    <text evidence="3">The sequence shown here is derived from an EMBL/GenBank/DDBJ whole genome shotgun (WGS) entry which is preliminary data.</text>
</comment>
<evidence type="ECO:0000313" key="2">
    <source>
        <dbReference type="EMBL" id="KAH7234372.1"/>
    </source>
</evidence>
<evidence type="ECO:0000256" key="1">
    <source>
        <dbReference type="SAM" id="MobiDB-lite"/>
    </source>
</evidence>
<feature type="compositionally biased region" description="Basic residues" evidence="1">
    <location>
        <begin position="112"/>
        <end position="122"/>
    </location>
</feature>
<keyword evidence="4" id="KW-1185">Reference proteome</keyword>
<evidence type="ECO:0000313" key="4">
    <source>
        <dbReference type="Proteomes" id="UP000736672"/>
    </source>
</evidence>
<dbReference type="AlphaFoldDB" id="A0A9P9G8A0"/>
<feature type="region of interest" description="Disordered" evidence="1">
    <location>
        <begin position="1"/>
        <end position="122"/>
    </location>
</feature>
<name>A0A9P9G8A0_FUSSL</name>
<dbReference type="EMBL" id="JAGTJS010000026">
    <property type="protein sequence ID" value="KAH7234376.1"/>
    <property type="molecule type" value="Genomic_DNA"/>
</dbReference>
<dbReference type="Proteomes" id="UP000736672">
    <property type="component" value="Unassembled WGS sequence"/>
</dbReference>
<sequence length="122" mass="12682">MTSFMSSFFPGGKDRSAGDINLPRPATPTTMSENFINPSSTPQGSPSKKTNPPGANALPAAFDHAMTITPGIEPPLGLGRPQSIVTPLLPSKSSNAQPLDESSANVDNSVIHKSRSGSPLKK</sequence>
<proteinExistence type="predicted"/>